<protein>
    <submittedName>
        <fullName evidence="5">ATP-binding cassette sub- A member 3</fullName>
    </submittedName>
</protein>
<proteinExistence type="predicted"/>
<dbReference type="GO" id="GO:0140359">
    <property type="term" value="F:ABC-type transporter activity"/>
    <property type="evidence" value="ECO:0007669"/>
    <property type="project" value="InterPro"/>
</dbReference>
<dbReference type="InterPro" id="IPR027417">
    <property type="entry name" value="P-loop_NTPase"/>
</dbReference>
<dbReference type="InterPro" id="IPR056264">
    <property type="entry name" value="R2_ABCA1-4-like"/>
</dbReference>
<dbReference type="GO" id="GO:0005524">
    <property type="term" value="F:ATP binding"/>
    <property type="evidence" value="ECO:0007669"/>
    <property type="project" value="UniProtKB-KW"/>
</dbReference>
<evidence type="ECO:0000256" key="2">
    <source>
        <dbReference type="ARBA" id="ARBA00022840"/>
    </source>
</evidence>
<dbReference type="InterPro" id="IPR003593">
    <property type="entry name" value="AAA+_ATPase"/>
</dbReference>
<dbReference type="SUPFAM" id="SSF52540">
    <property type="entry name" value="P-loop containing nucleoside triphosphate hydrolases"/>
    <property type="match status" value="1"/>
</dbReference>
<organism evidence="5 6">
    <name type="scientific">Halocaridina rubra</name>
    <name type="common">Hawaiian red shrimp</name>
    <dbReference type="NCBI Taxonomy" id="373956"/>
    <lineage>
        <taxon>Eukaryota</taxon>
        <taxon>Metazoa</taxon>
        <taxon>Ecdysozoa</taxon>
        <taxon>Arthropoda</taxon>
        <taxon>Crustacea</taxon>
        <taxon>Multicrustacea</taxon>
        <taxon>Malacostraca</taxon>
        <taxon>Eumalacostraca</taxon>
        <taxon>Eucarida</taxon>
        <taxon>Decapoda</taxon>
        <taxon>Pleocyemata</taxon>
        <taxon>Caridea</taxon>
        <taxon>Atyoidea</taxon>
        <taxon>Atyidae</taxon>
        <taxon>Halocaridina</taxon>
    </lineage>
</organism>
<keyword evidence="1" id="KW-0547">Nucleotide-binding</keyword>
<sequence length="491" mass="54684">MGPDLLTLFMNGIIFFCLLIVIEVDNGRSFKRIWWFLKSKCSRASVSTSDLLSVDEDVLAEASLVDTMIRSRIENPGEILECNSMHYIKYPFCFNTLIEYSYFNIILKCKTRYIYCFVDAKDDAMLLVSGLTKHFFGSPTPAVNSVSFRVSRGECLGLLGVNGAGKTTTFRMLTGDEKLSYGDAYIDDDVSLLDNTRKFVREIGYCPQFDAILGELTGEEMLTLLGRLRGVSESRMKHVVNTLITLVGLNECAKRQSSTYSGGNKRKLSTAMALVGSPPLVFLDEPTSGVDPASRRRVWAAVTQAVNNGQSVVLTSHSMEECEALCSRIIIMSRGVLRCVGTTGHLKAKFGQGYMLQIKLKTYSQKQGNVGQMIEEETYNARLAELKNVINLRLKGSKLTDEHKGMLAYRIPSSITWGHLFSVMEALKYGQNIDSPRRLSMDVPTSPFSSSLVEDYAATDTSLEQVFLSFAREANDKTLPQNIPTEVVTKF</sequence>
<evidence type="ECO:0000313" key="6">
    <source>
        <dbReference type="Proteomes" id="UP001381693"/>
    </source>
</evidence>
<keyword evidence="3" id="KW-1133">Transmembrane helix</keyword>
<dbReference type="EMBL" id="JAXCGZ010003792">
    <property type="protein sequence ID" value="KAK7083179.1"/>
    <property type="molecule type" value="Genomic_DNA"/>
</dbReference>
<dbReference type="CDD" id="cd03263">
    <property type="entry name" value="ABC_subfamily_A"/>
    <property type="match status" value="1"/>
</dbReference>
<dbReference type="AlphaFoldDB" id="A0AAN8XS29"/>
<dbReference type="InterPro" id="IPR026082">
    <property type="entry name" value="ABCA"/>
</dbReference>
<keyword evidence="2 5" id="KW-0067">ATP-binding</keyword>
<dbReference type="PANTHER" id="PTHR19229">
    <property type="entry name" value="ATP-BINDING CASSETTE TRANSPORTER SUBFAMILY A ABCA"/>
    <property type="match status" value="1"/>
</dbReference>
<feature type="transmembrane region" description="Helical" evidence="3">
    <location>
        <begin position="6"/>
        <end position="24"/>
    </location>
</feature>
<dbReference type="GO" id="GO:0005319">
    <property type="term" value="F:lipid transporter activity"/>
    <property type="evidence" value="ECO:0007669"/>
    <property type="project" value="TreeGrafter"/>
</dbReference>
<accession>A0AAN8XS29</accession>
<dbReference type="GO" id="GO:0016020">
    <property type="term" value="C:membrane"/>
    <property type="evidence" value="ECO:0007669"/>
    <property type="project" value="InterPro"/>
</dbReference>
<evidence type="ECO:0000313" key="5">
    <source>
        <dbReference type="EMBL" id="KAK7083179.1"/>
    </source>
</evidence>
<evidence type="ECO:0000259" key="4">
    <source>
        <dbReference type="PROSITE" id="PS50893"/>
    </source>
</evidence>
<comment type="caution">
    <text evidence="5">The sequence shown here is derived from an EMBL/GenBank/DDBJ whole genome shotgun (WGS) entry which is preliminary data.</text>
</comment>
<dbReference type="Gene3D" id="3.40.50.300">
    <property type="entry name" value="P-loop containing nucleotide triphosphate hydrolases"/>
    <property type="match status" value="1"/>
</dbReference>
<feature type="domain" description="ABC transporter" evidence="4">
    <location>
        <begin position="126"/>
        <end position="359"/>
    </location>
</feature>
<dbReference type="Pfam" id="PF23321">
    <property type="entry name" value="R1_ABCA1"/>
    <property type="match status" value="1"/>
</dbReference>
<gene>
    <name evidence="5" type="primary">ABCA3_3</name>
    <name evidence="5" type="ORF">SK128_003537</name>
</gene>
<keyword evidence="6" id="KW-1185">Reference proteome</keyword>
<dbReference type="SMART" id="SM00382">
    <property type="entry name" value="AAA"/>
    <property type="match status" value="1"/>
</dbReference>
<dbReference type="PROSITE" id="PS50893">
    <property type="entry name" value="ABC_TRANSPORTER_2"/>
    <property type="match status" value="1"/>
</dbReference>
<dbReference type="FunFam" id="3.40.50.300:FF:002470">
    <property type="entry name" value="ABC transporter, putative"/>
    <property type="match status" value="1"/>
</dbReference>
<evidence type="ECO:0000256" key="3">
    <source>
        <dbReference type="SAM" id="Phobius"/>
    </source>
</evidence>
<name>A0AAN8XS29_HALRR</name>
<evidence type="ECO:0000256" key="1">
    <source>
        <dbReference type="ARBA" id="ARBA00022741"/>
    </source>
</evidence>
<dbReference type="Pfam" id="PF00005">
    <property type="entry name" value="ABC_tran"/>
    <property type="match status" value="1"/>
</dbReference>
<dbReference type="GO" id="GO:0016887">
    <property type="term" value="F:ATP hydrolysis activity"/>
    <property type="evidence" value="ECO:0007669"/>
    <property type="project" value="InterPro"/>
</dbReference>
<dbReference type="PANTHER" id="PTHR19229:SF250">
    <property type="entry name" value="ABC TRANSPORTER DOMAIN-CONTAINING PROTEIN-RELATED"/>
    <property type="match status" value="1"/>
</dbReference>
<dbReference type="InterPro" id="IPR003439">
    <property type="entry name" value="ABC_transporter-like_ATP-bd"/>
</dbReference>
<keyword evidence="3" id="KW-0812">Transmembrane</keyword>
<reference evidence="5 6" key="1">
    <citation type="submission" date="2023-11" db="EMBL/GenBank/DDBJ databases">
        <title>Halocaridina rubra genome assembly.</title>
        <authorList>
            <person name="Smith C."/>
        </authorList>
    </citation>
    <scope>NUCLEOTIDE SEQUENCE [LARGE SCALE GENOMIC DNA]</scope>
    <source>
        <strain evidence="5">EP-1</strain>
        <tissue evidence="5">Whole</tissue>
    </source>
</reference>
<dbReference type="Proteomes" id="UP001381693">
    <property type="component" value="Unassembled WGS sequence"/>
</dbReference>
<keyword evidence="3" id="KW-0472">Membrane</keyword>